<protein>
    <recommendedName>
        <fullName evidence="3">Peptidase A2 domain-containing protein</fullName>
    </recommendedName>
</protein>
<evidence type="ECO:0000313" key="1">
    <source>
        <dbReference type="EMBL" id="KIO04648.1"/>
    </source>
</evidence>
<name>A0A0C3J6H5_PISTI</name>
<proteinExistence type="predicted"/>
<keyword evidence="2" id="KW-1185">Reference proteome</keyword>
<dbReference type="CDD" id="cd00303">
    <property type="entry name" value="retropepsin_like"/>
    <property type="match status" value="1"/>
</dbReference>
<gene>
    <name evidence="1" type="ORF">M404DRAFT_67087</name>
</gene>
<sequence length="146" mass="16937">ALVDLGANNTFLDKKWADENDVPLIKLGQPITVLNVDGTPNVTTLSTHPLILGYTWLRKRNPEVCWETKQVKLSRCPHECRDLAPKTRAERIAEEREAQDMEYLYPKLRSTRVRTGTTEELVPKEYHQYLKVFSKEESERMPLCKP</sequence>
<dbReference type="AlphaFoldDB" id="A0A0C3J6H5"/>
<dbReference type="OrthoDB" id="2680570at2759"/>
<evidence type="ECO:0000313" key="2">
    <source>
        <dbReference type="Proteomes" id="UP000054217"/>
    </source>
</evidence>
<dbReference type="HOGENOM" id="CLU_000384_32_1_1"/>
<organism evidence="1 2">
    <name type="scientific">Pisolithus tinctorius Marx 270</name>
    <dbReference type="NCBI Taxonomy" id="870435"/>
    <lineage>
        <taxon>Eukaryota</taxon>
        <taxon>Fungi</taxon>
        <taxon>Dikarya</taxon>
        <taxon>Basidiomycota</taxon>
        <taxon>Agaricomycotina</taxon>
        <taxon>Agaricomycetes</taxon>
        <taxon>Agaricomycetidae</taxon>
        <taxon>Boletales</taxon>
        <taxon>Sclerodermatineae</taxon>
        <taxon>Pisolithaceae</taxon>
        <taxon>Pisolithus</taxon>
    </lineage>
</organism>
<feature type="non-terminal residue" evidence="1">
    <location>
        <position position="146"/>
    </location>
</feature>
<dbReference type="EMBL" id="KN831970">
    <property type="protein sequence ID" value="KIO04648.1"/>
    <property type="molecule type" value="Genomic_DNA"/>
</dbReference>
<dbReference type="Proteomes" id="UP000054217">
    <property type="component" value="Unassembled WGS sequence"/>
</dbReference>
<dbReference type="InParanoid" id="A0A0C3J6H5"/>
<feature type="non-terminal residue" evidence="1">
    <location>
        <position position="1"/>
    </location>
</feature>
<evidence type="ECO:0008006" key="3">
    <source>
        <dbReference type="Google" id="ProtNLM"/>
    </source>
</evidence>
<accession>A0A0C3J6H5</accession>
<reference evidence="1 2" key="1">
    <citation type="submission" date="2014-04" db="EMBL/GenBank/DDBJ databases">
        <authorList>
            <consortium name="DOE Joint Genome Institute"/>
            <person name="Kuo A."/>
            <person name="Kohler A."/>
            <person name="Costa M.D."/>
            <person name="Nagy L.G."/>
            <person name="Floudas D."/>
            <person name="Copeland A."/>
            <person name="Barry K.W."/>
            <person name="Cichocki N."/>
            <person name="Veneault-Fourrey C."/>
            <person name="LaButti K."/>
            <person name="Lindquist E.A."/>
            <person name="Lipzen A."/>
            <person name="Lundell T."/>
            <person name="Morin E."/>
            <person name="Murat C."/>
            <person name="Sun H."/>
            <person name="Tunlid A."/>
            <person name="Henrissat B."/>
            <person name="Grigoriev I.V."/>
            <person name="Hibbett D.S."/>
            <person name="Martin F."/>
            <person name="Nordberg H.P."/>
            <person name="Cantor M.N."/>
            <person name="Hua S.X."/>
        </authorList>
    </citation>
    <scope>NUCLEOTIDE SEQUENCE [LARGE SCALE GENOMIC DNA]</scope>
    <source>
        <strain evidence="1 2">Marx 270</strain>
    </source>
</reference>
<reference evidence="2" key="2">
    <citation type="submission" date="2015-01" db="EMBL/GenBank/DDBJ databases">
        <title>Evolutionary Origins and Diversification of the Mycorrhizal Mutualists.</title>
        <authorList>
            <consortium name="DOE Joint Genome Institute"/>
            <consortium name="Mycorrhizal Genomics Consortium"/>
            <person name="Kohler A."/>
            <person name="Kuo A."/>
            <person name="Nagy L.G."/>
            <person name="Floudas D."/>
            <person name="Copeland A."/>
            <person name="Barry K.W."/>
            <person name="Cichocki N."/>
            <person name="Veneault-Fourrey C."/>
            <person name="LaButti K."/>
            <person name="Lindquist E.A."/>
            <person name="Lipzen A."/>
            <person name="Lundell T."/>
            <person name="Morin E."/>
            <person name="Murat C."/>
            <person name="Riley R."/>
            <person name="Ohm R."/>
            <person name="Sun H."/>
            <person name="Tunlid A."/>
            <person name="Henrissat B."/>
            <person name="Grigoriev I.V."/>
            <person name="Hibbett D.S."/>
            <person name="Martin F."/>
        </authorList>
    </citation>
    <scope>NUCLEOTIDE SEQUENCE [LARGE SCALE GENOMIC DNA]</scope>
    <source>
        <strain evidence="2">Marx 270</strain>
    </source>
</reference>